<evidence type="ECO:0000259" key="1">
    <source>
        <dbReference type="Pfam" id="PF00144"/>
    </source>
</evidence>
<dbReference type="STRING" id="66969.Lwal_1580"/>
<evidence type="ECO:0000313" key="3">
    <source>
        <dbReference type="Proteomes" id="UP000054729"/>
    </source>
</evidence>
<protein>
    <submittedName>
        <fullName evidence="2">Serine-type D-Ala-D-Ala carboxypeptidase</fullName>
    </submittedName>
</protein>
<evidence type="ECO:0000313" key="2">
    <source>
        <dbReference type="EMBL" id="KTD78810.1"/>
    </source>
</evidence>
<dbReference type="GO" id="GO:0004180">
    <property type="term" value="F:carboxypeptidase activity"/>
    <property type="evidence" value="ECO:0007669"/>
    <property type="project" value="UniProtKB-KW"/>
</dbReference>
<keyword evidence="2" id="KW-0645">Protease</keyword>
<organism evidence="2 3">
    <name type="scientific">Legionella waltersii</name>
    <dbReference type="NCBI Taxonomy" id="66969"/>
    <lineage>
        <taxon>Bacteria</taxon>
        <taxon>Pseudomonadati</taxon>
        <taxon>Pseudomonadota</taxon>
        <taxon>Gammaproteobacteria</taxon>
        <taxon>Legionellales</taxon>
        <taxon>Legionellaceae</taxon>
        <taxon>Legionella</taxon>
    </lineage>
</organism>
<dbReference type="Proteomes" id="UP000054729">
    <property type="component" value="Unassembled WGS sequence"/>
</dbReference>
<sequence>MNSMKRTLILLFFIGFQTAVFASAIKEKLSKILDGELAKSKTPGAVLLVSSPTLGTISVAGGLSEVKDKTPMETTNNFRIASMSKTFLAVTVLKLVEEDYFSLDDKIEDLLPDSVDTDRIPNGNLLTVRQLLQMRSGIPNYTDSDAYYELIDKLDEKEWTAQRCVKLVYDEKPNFKPGSSYEYCNTNYLLLQLIVEEATGKSYAAAIREKILKPLNMKNTFIEIHESTNENYLYTNGYTVEDNKLTDVTDYNDGFGLADGGIISDAEDMKTFVQALLENKTLLPEPLLKTMLSTKDEYGLGIYYEEFDDDWVWTHNGNSSGFSGQYYYFEDIKLTIIVLTNCFDTDILSNVVEKVLPIVISGK</sequence>
<dbReference type="PANTHER" id="PTHR46825:SF7">
    <property type="entry name" value="D-ALANYL-D-ALANINE CARBOXYPEPTIDASE"/>
    <property type="match status" value="1"/>
</dbReference>
<dbReference type="SUPFAM" id="SSF56601">
    <property type="entry name" value="beta-lactamase/transpeptidase-like"/>
    <property type="match status" value="1"/>
</dbReference>
<reference evidence="2 3" key="1">
    <citation type="submission" date="2015-11" db="EMBL/GenBank/DDBJ databases">
        <title>Genomic analysis of 38 Legionella species identifies large and diverse effector repertoires.</title>
        <authorList>
            <person name="Burstein D."/>
            <person name="Amaro F."/>
            <person name="Zusman T."/>
            <person name="Lifshitz Z."/>
            <person name="Cohen O."/>
            <person name="Gilbert J.A."/>
            <person name="Pupko T."/>
            <person name="Shuman H.A."/>
            <person name="Segal G."/>
        </authorList>
    </citation>
    <scope>NUCLEOTIDE SEQUENCE [LARGE SCALE GENOMIC DNA]</scope>
    <source>
        <strain evidence="2 3">ATCC 51914</strain>
    </source>
</reference>
<dbReference type="InterPro" id="IPR050491">
    <property type="entry name" value="AmpC-like"/>
</dbReference>
<dbReference type="AlphaFoldDB" id="A0A0W1ABT2"/>
<dbReference type="InterPro" id="IPR012338">
    <property type="entry name" value="Beta-lactam/transpept-like"/>
</dbReference>
<dbReference type="PATRIC" id="fig|66969.6.peg.1724"/>
<gene>
    <name evidence="2" type="ORF">Lwal_1580</name>
</gene>
<keyword evidence="2" id="KW-0121">Carboxypeptidase</keyword>
<dbReference type="InterPro" id="IPR001466">
    <property type="entry name" value="Beta-lactam-related"/>
</dbReference>
<feature type="domain" description="Beta-lactamase-related" evidence="1">
    <location>
        <begin position="31"/>
        <end position="344"/>
    </location>
</feature>
<proteinExistence type="predicted"/>
<keyword evidence="3" id="KW-1185">Reference proteome</keyword>
<dbReference type="Pfam" id="PF00144">
    <property type="entry name" value="Beta-lactamase"/>
    <property type="match status" value="1"/>
</dbReference>
<keyword evidence="2" id="KW-0378">Hydrolase</keyword>
<comment type="caution">
    <text evidence="2">The sequence shown here is derived from an EMBL/GenBank/DDBJ whole genome shotgun (WGS) entry which is preliminary data.</text>
</comment>
<accession>A0A0W1ABT2</accession>
<name>A0A0W1ABT2_9GAMM</name>
<dbReference type="OrthoDB" id="9799367at2"/>
<dbReference type="Gene3D" id="3.40.710.10">
    <property type="entry name" value="DD-peptidase/beta-lactamase superfamily"/>
    <property type="match status" value="1"/>
</dbReference>
<dbReference type="PANTHER" id="PTHR46825">
    <property type="entry name" value="D-ALANYL-D-ALANINE-CARBOXYPEPTIDASE/ENDOPEPTIDASE AMPH"/>
    <property type="match status" value="1"/>
</dbReference>
<dbReference type="EMBL" id="LNZB01000038">
    <property type="protein sequence ID" value="KTD78810.1"/>
    <property type="molecule type" value="Genomic_DNA"/>
</dbReference>